<evidence type="ECO:0000313" key="3">
    <source>
        <dbReference type="Proteomes" id="UP001209878"/>
    </source>
</evidence>
<dbReference type="AlphaFoldDB" id="A0AAD9L430"/>
<organism evidence="2 3">
    <name type="scientific">Ridgeia piscesae</name>
    <name type="common">Tubeworm</name>
    <dbReference type="NCBI Taxonomy" id="27915"/>
    <lineage>
        <taxon>Eukaryota</taxon>
        <taxon>Metazoa</taxon>
        <taxon>Spiralia</taxon>
        <taxon>Lophotrochozoa</taxon>
        <taxon>Annelida</taxon>
        <taxon>Polychaeta</taxon>
        <taxon>Sedentaria</taxon>
        <taxon>Canalipalpata</taxon>
        <taxon>Sabellida</taxon>
        <taxon>Siboglinidae</taxon>
        <taxon>Ridgeia</taxon>
    </lineage>
</organism>
<gene>
    <name evidence="2" type="ORF">NP493_352g04016</name>
</gene>
<feature type="region of interest" description="Disordered" evidence="1">
    <location>
        <begin position="347"/>
        <end position="375"/>
    </location>
</feature>
<keyword evidence="3" id="KW-1185">Reference proteome</keyword>
<reference evidence="2" key="1">
    <citation type="journal article" date="2023" name="Mol. Biol. Evol.">
        <title>Third-Generation Sequencing Reveals the Adaptive Role of the Epigenome in Three Deep-Sea Polychaetes.</title>
        <authorList>
            <person name="Perez M."/>
            <person name="Aroh O."/>
            <person name="Sun Y."/>
            <person name="Lan Y."/>
            <person name="Juniper S.K."/>
            <person name="Young C.R."/>
            <person name="Angers B."/>
            <person name="Qian P.Y."/>
        </authorList>
    </citation>
    <scope>NUCLEOTIDE SEQUENCE</scope>
    <source>
        <strain evidence="2">R07B-5</strain>
    </source>
</reference>
<dbReference type="GO" id="GO:0005634">
    <property type="term" value="C:nucleus"/>
    <property type="evidence" value="ECO:0007669"/>
    <property type="project" value="TreeGrafter"/>
</dbReference>
<comment type="caution">
    <text evidence="2">The sequence shown here is derived from an EMBL/GenBank/DDBJ whole genome shotgun (WGS) entry which is preliminary data.</text>
</comment>
<dbReference type="PANTHER" id="PTHR13621:SF2">
    <property type="entry name" value="PROLINE-RICH PROTEIN PRCC"/>
    <property type="match status" value="1"/>
</dbReference>
<feature type="region of interest" description="Disordered" evidence="1">
    <location>
        <begin position="120"/>
        <end position="334"/>
    </location>
</feature>
<dbReference type="PANTHER" id="PTHR13621">
    <property type="entry name" value="PROLINE-RICH PROTEIN PRCC"/>
    <property type="match status" value="1"/>
</dbReference>
<feature type="compositionally biased region" description="Low complexity" evidence="1">
    <location>
        <begin position="272"/>
        <end position="281"/>
    </location>
</feature>
<protein>
    <recommendedName>
        <fullName evidence="4">Proline-rich protein PRCC</fullName>
    </recommendedName>
</protein>
<name>A0AAD9L430_RIDPI</name>
<sequence length="499" mass="55175">MALVAYASSDSGCSDEEDDNETAISTQRQSIQVVNKTVPLNHPTPTATVDHDGVNSADLTGDPHISDEEDVYPPDRQHRWPRVEFTSTEAFGAARECPPGPEIVLAVDAGPAGLLLTGLPQPRALGSGDGGKVEATMEEDELEDIVKPRQEELALQEKPPGRKTRQPVKIVIPALQVQDRDEDDDREPSRKKMKPAPGKTGLLAFLPPPQQTITKVTNRPLIPHTLSKKPAPTRKPPQTLSRKEPASKKVTSLLPGVAGADDSDDDDDDESSSPSFFSFGDSGKEVAPVKPRPSVDFVQPVDVIAGPSPRPQGPVPLSGKTESESTPPDAPLQFRDRADAPLQFTQTQTRYPAPSHHAPSTFTGWSQAEDEVPQYDSMVSQNEADTYPDSQGTDTALQIEGDQLLRLQGRRRHGREEIHIIDVHGDDQRSEVEVTRNLTEEQQDMSHSRKKKDMPTRQQKNKHQITYLAYKAKEREFDLKNQWAQNKMTRRQTQAKYGF</sequence>
<evidence type="ECO:0000313" key="2">
    <source>
        <dbReference type="EMBL" id="KAK2182511.1"/>
    </source>
</evidence>
<feature type="compositionally biased region" description="Acidic residues" evidence="1">
    <location>
        <begin position="261"/>
        <end position="271"/>
    </location>
</feature>
<dbReference type="EMBL" id="JAODUO010000351">
    <property type="protein sequence ID" value="KAK2182511.1"/>
    <property type="molecule type" value="Genomic_DNA"/>
</dbReference>
<dbReference type="Proteomes" id="UP001209878">
    <property type="component" value="Unassembled WGS sequence"/>
</dbReference>
<feature type="region of interest" description="Disordered" evidence="1">
    <location>
        <begin position="439"/>
        <end position="464"/>
    </location>
</feature>
<evidence type="ECO:0008006" key="4">
    <source>
        <dbReference type="Google" id="ProtNLM"/>
    </source>
</evidence>
<feature type="region of interest" description="Disordered" evidence="1">
    <location>
        <begin position="1"/>
        <end position="29"/>
    </location>
</feature>
<evidence type="ECO:0000256" key="1">
    <source>
        <dbReference type="SAM" id="MobiDB-lite"/>
    </source>
</evidence>
<dbReference type="Pfam" id="PF10253">
    <property type="entry name" value="PRCC"/>
    <property type="match status" value="1"/>
</dbReference>
<dbReference type="InterPro" id="IPR018800">
    <property type="entry name" value="PRCC"/>
</dbReference>
<accession>A0AAD9L430</accession>
<proteinExistence type="predicted"/>